<dbReference type="EMBL" id="CP003969">
    <property type="protein sequence ID" value="AGP39474.1"/>
    <property type="molecule type" value="Genomic_DNA"/>
</dbReference>
<dbReference type="RefSeq" id="WP_020739148.1">
    <property type="nucleotide sequence ID" value="NC_021658.1"/>
</dbReference>
<feature type="region of interest" description="Disordered" evidence="2">
    <location>
        <begin position="143"/>
        <end position="163"/>
    </location>
</feature>
<evidence type="ECO:0000313" key="4">
    <source>
        <dbReference type="Proteomes" id="UP000014803"/>
    </source>
</evidence>
<proteinExistence type="predicted"/>
<dbReference type="STRING" id="1254432.SCE1572_36305"/>
<dbReference type="PATRIC" id="fig|1254432.3.peg.8229"/>
<dbReference type="AlphaFoldDB" id="S4Y3X8"/>
<feature type="compositionally biased region" description="Polar residues" evidence="2">
    <location>
        <begin position="148"/>
        <end position="163"/>
    </location>
</feature>
<evidence type="ECO:0000256" key="1">
    <source>
        <dbReference type="SAM" id="Coils"/>
    </source>
</evidence>
<dbReference type="KEGG" id="scu:SCE1572_36305"/>
<protein>
    <submittedName>
        <fullName evidence="3">Uncharacterized protein</fullName>
    </submittedName>
</protein>
<dbReference type="Proteomes" id="UP000014803">
    <property type="component" value="Chromosome"/>
</dbReference>
<evidence type="ECO:0000313" key="3">
    <source>
        <dbReference type="EMBL" id="AGP39474.1"/>
    </source>
</evidence>
<organism evidence="3 4">
    <name type="scientific">Sorangium cellulosum So0157-2</name>
    <dbReference type="NCBI Taxonomy" id="1254432"/>
    <lineage>
        <taxon>Bacteria</taxon>
        <taxon>Pseudomonadati</taxon>
        <taxon>Myxococcota</taxon>
        <taxon>Polyangia</taxon>
        <taxon>Polyangiales</taxon>
        <taxon>Polyangiaceae</taxon>
        <taxon>Sorangium</taxon>
    </lineage>
</organism>
<sequence length="163" mass="16566">MATTTLTPASAQLALVQASNDNKLALMRRDMEGLKRLANDKEAQLQQLSASLTVQTTKGRVVMGLSTATTMGAALLGGAADGYLTARSSEKIGPAKITSLLGFGAALGGVVVDDVLSAELLSAAGRGLVAGPLYEAARQWGERKAVTSPGTAPANNATAVAKR</sequence>
<gene>
    <name evidence="3" type="ORF">SCE1572_36305</name>
</gene>
<keyword evidence="1" id="KW-0175">Coiled coil</keyword>
<feature type="coiled-coil region" evidence="1">
    <location>
        <begin position="24"/>
        <end position="51"/>
    </location>
</feature>
<evidence type="ECO:0000256" key="2">
    <source>
        <dbReference type="SAM" id="MobiDB-lite"/>
    </source>
</evidence>
<dbReference type="HOGENOM" id="CLU_1625993_0_0_7"/>
<accession>S4Y3X8</accession>
<reference evidence="3 4" key="1">
    <citation type="journal article" date="2013" name="Sci. Rep.">
        <title>Extraordinary expansion of a Sorangium cellulosum genome from an alkaline milieu.</title>
        <authorList>
            <person name="Han K."/>
            <person name="Li Z.F."/>
            <person name="Peng R."/>
            <person name="Zhu L.P."/>
            <person name="Zhou T."/>
            <person name="Wang L.G."/>
            <person name="Li S.G."/>
            <person name="Zhang X.B."/>
            <person name="Hu W."/>
            <person name="Wu Z.H."/>
            <person name="Qin N."/>
            <person name="Li Y.Z."/>
        </authorList>
    </citation>
    <scope>NUCLEOTIDE SEQUENCE [LARGE SCALE GENOMIC DNA]</scope>
    <source>
        <strain evidence="3 4">So0157-2</strain>
    </source>
</reference>
<name>S4Y3X8_SORCE</name>